<dbReference type="RefSeq" id="WP_215626270.1">
    <property type="nucleotide sequence ID" value="NZ_CP067089.2"/>
</dbReference>
<evidence type="ECO:0000313" key="3">
    <source>
        <dbReference type="Proteomes" id="UP000595917"/>
    </source>
</evidence>
<dbReference type="PANTHER" id="PTHR12110">
    <property type="entry name" value="HYDROXYPYRUVATE ISOMERASE"/>
    <property type="match status" value="1"/>
</dbReference>
<proteinExistence type="predicted"/>
<dbReference type="Pfam" id="PF01261">
    <property type="entry name" value="AP_endonuc_2"/>
    <property type="match status" value="1"/>
</dbReference>
<keyword evidence="2" id="KW-0413">Isomerase</keyword>
<keyword evidence="3" id="KW-1185">Reference proteome</keyword>
<organism evidence="2 3">
    <name type="scientific">Breznakiella homolactica</name>
    <dbReference type="NCBI Taxonomy" id="2798577"/>
    <lineage>
        <taxon>Bacteria</taxon>
        <taxon>Pseudomonadati</taxon>
        <taxon>Spirochaetota</taxon>
        <taxon>Spirochaetia</taxon>
        <taxon>Spirochaetales</taxon>
        <taxon>Breznakiellaceae</taxon>
        <taxon>Breznakiella</taxon>
    </lineage>
</organism>
<dbReference type="GO" id="GO:0016853">
    <property type="term" value="F:isomerase activity"/>
    <property type="evidence" value="ECO:0007669"/>
    <property type="project" value="UniProtKB-KW"/>
</dbReference>
<dbReference type="Gene3D" id="3.20.20.150">
    <property type="entry name" value="Divalent-metal-dependent TIM barrel enzymes"/>
    <property type="match status" value="1"/>
</dbReference>
<dbReference type="EMBL" id="CP067089">
    <property type="protein sequence ID" value="QQO08965.1"/>
    <property type="molecule type" value="Genomic_DNA"/>
</dbReference>
<gene>
    <name evidence="2" type="ORF">JFL75_18845</name>
</gene>
<dbReference type="InterPro" id="IPR050312">
    <property type="entry name" value="IolE/XylAMocC-like"/>
</dbReference>
<sequence length="300" mass="33951">MLISTTTGSWRDRPNKTYVPIIRSIPKFAAAGFDAVDINFCHAIHLHLYENGIEINGDSWMDWVEETKNVLAENHIAANQSHAPFYNVLDHSLTDREFREEMVRRSVIASGKLSVKWVVIHAGTIPDSPSARESLRANIEYFKPHLELAAENGTGIAIENLFDFSSDENSRGARRYTGGLDELLELVDSLARDFPNVGICWDFGHANEMALNQEQALKLVGKRLKALHVNDNNGVLDDHTLPFAGLIDWPRLMKVLKEIGYDGDFTYEIHRFTQRMPEELIDEALRFSVSVARYLVSLAQ</sequence>
<dbReference type="Proteomes" id="UP000595917">
    <property type="component" value="Chromosome"/>
</dbReference>
<name>A0A7T7XMB4_9SPIR</name>
<dbReference type="AlphaFoldDB" id="A0A7T7XMB4"/>
<dbReference type="InterPro" id="IPR036237">
    <property type="entry name" value="Xyl_isomerase-like_sf"/>
</dbReference>
<feature type="domain" description="Xylose isomerase-like TIM barrel" evidence="1">
    <location>
        <begin position="29"/>
        <end position="287"/>
    </location>
</feature>
<evidence type="ECO:0000313" key="2">
    <source>
        <dbReference type="EMBL" id="QQO08965.1"/>
    </source>
</evidence>
<dbReference type="SUPFAM" id="SSF51658">
    <property type="entry name" value="Xylose isomerase-like"/>
    <property type="match status" value="1"/>
</dbReference>
<protein>
    <submittedName>
        <fullName evidence="2">Sugar phosphate isomerase/epimerase</fullName>
    </submittedName>
</protein>
<evidence type="ECO:0000259" key="1">
    <source>
        <dbReference type="Pfam" id="PF01261"/>
    </source>
</evidence>
<dbReference type="KEGG" id="bhc:JFL75_18845"/>
<reference evidence="2" key="1">
    <citation type="submission" date="2021-01" db="EMBL/GenBank/DDBJ databases">
        <title>Description of Breznakiella homolactica.</title>
        <authorList>
            <person name="Song Y."/>
            <person name="Brune A."/>
        </authorList>
    </citation>
    <scope>NUCLEOTIDE SEQUENCE</scope>
    <source>
        <strain evidence="2">RmG30</strain>
    </source>
</reference>
<dbReference type="InterPro" id="IPR013022">
    <property type="entry name" value="Xyl_isomerase-like_TIM-brl"/>
</dbReference>
<accession>A0A7T7XMB4</accession>